<keyword evidence="1" id="KW-0472">Membrane</keyword>
<reference evidence="2 3" key="1">
    <citation type="submission" date="2021-04" db="EMBL/GenBank/DDBJ databases">
        <authorList>
            <person name="De Guttry C."/>
            <person name="Zahm M."/>
            <person name="Klopp C."/>
            <person name="Cabau C."/>
            <person name="Louis A."/>
            <person name="Berthelot C."/>
            <person name="Parey E."/>
            <person name="Roest Crollius H."/>
            <person name="Montfort J."/>
            <person name="Robinson-Rechavi M."/>
            <person name="Bucao C."/>
            <person name="Bouchez O."/>
            <person name="Gislard M."/>
            <person name="Lluch J."/>
            <person name="Milhes M."/>
            <person name="Lampietro C."/>
            <person name="Lopez Roques C."/>
            <person name="Donnadieu C."/>
            <person name="Braasch I."/>
            <person name="Desvignes T."/>
            <person name="Postlethwait J."/>
            <person name="Bobe J."/>
            <person name="Wedekind C."/>
            <person name="Guiguen Y."/>
        </authorList>
    </citation>
    <scope>NUCLEOTIDE SEQUENCE [LARGE SCALE GENOMIC DNA]</scope>
    <source>
        <strain evidence="2">Cs_M1</strain>
        <tissue evidence="2">Blood</tissue>
    </source>
</reference>
<evidence type="ECO:0000313" key="2">
    <source>
        <dbReference type="EMBL" id="KAK6307315.1"/>
    </source>
</evidence>
<protein>
    <submittedName>
        <fullName evidence="2">Uncharacterized protein</fullName>
    </submittedName>
</protein>
<accession>A0AAN8LIL5</accession>
<sequence>MSSYMFILKTELPAAIASFLSPETSRGAWYEYCRTLLILVTCVVLPLALLTKIGFTRSLLFMLIFIVVVVVKKWDIPCPLPSNVTLSINQGLRTALITHTKYWKSH</sequence>
<dbReference type="AlphaFoldDB" id="A0AAN8LIL5"/>
<dbReference type="Proteomes" id="UP001356427">
    <property type="component" value="Unassembled WGS sequence"/>
</dbReference>
<keyword evidence="1" id="KW-1133">Transmembrane helix</keyword>
<keyword evidence="1" id="KW-0812">Transmembrane</keyword>
<proteinExistence type="predicted"/>
<organism evidence="2 3">
    <name type="scientific">Coregonus suidteri</name>
    <dbReference type="NCBI Taxonomy" id="861788"/>
    <lineage>
        <taxon>Eukaryota</taxon>
        <taxon>Metazoa</taxon>
        <taxon>Chordata</taxon>
        <taxon>Craniata</taxon>
        <taxon>Vertebrata</taxon>
        <taxon>Euteleostomi</taxon>
        <taxon>Actinopterygii</taxon>
        <taxon>Neopterygii</taxon>
        <taxon>Teleostei</taxon>
        <taxon>Protacanthopterygii</taxon>
        <taxon>Salmoniformes</taxon>
        <taxon>Salmonidae</taxon>
        <taxon>Coregoninae</taxon>
        <taxon>Coregonus</taxon>
    </lineage>
</organism>
<dbReference type="EMBL" id="JAGTTL010000020">
    <property type="protein sequence ID" value="KAK6307315.1"/>
    <property type="molecule type" value="Genomic_DNA"/>
</dbReference>
<gene>
    <name evidence="2" type="ORF">J4Q44_G00224630</name>
</gene>
<evidence type="ECO:0000256" key="1">
    <source>
        <dbReference type="SAM" id="Phobius"/>
    </source>
</evidence>
<feature type="transmembrane region" description="Helical" evidence="1">
    <location>
        <begin position="37"/>
        <end position="70"/>
    </location>
</feature>
<evidence type="ECO:0000313" key="3">
    <source>
        <dbReference type="Proteomes" id="UP001356427"/>
    </source>
</evidence>
<comment type="caution">
    <text evidence="2">The sequence shown here is derived from an EMBL/GenBank/DDBJ whole genome shotgun (WGS) entry which is preliminary data.</text>
</comment>
<keyword evidence="3" id="KW-1185">Reference proteome</keyword>
<name>A0AAN8LIL5_9TELE</name>